<proteinExistence type="predicted"/>
<evidence type="ECO:0000313" key="2">
    <source>
        <dbReference type="EMBL" id="CAF5164712.1"/>
    </source>
</evidence>
<dbReference type="PANTHER" id="PTHR31409:SF0">
    <property type="entry name" value="WASH COMPLEX SUBUNIT 4"/>
    <property type="match status" value="1"/>
</dbReference>
<feature type="non-terminal residue" evidence="2">
    <location>
        <position position="1"/>
    </location>
</feature>
<name>A0A8S3GJW8_9BILA</name>
<dbReference type="Pfam" id="PF14744">
    <property type="entry name" value="WASH-7_mid"/>
    <property type="match status" value="1"/>
</dbReference>
<dbReference type="GO" id="GO:0007032">
    <property type="term" value="P:endosome organization"/>
    <property type="evidence" value="ECO:0007669"/>
    <property type="project" value="TreeGrafter"/>
</dbReference>
<dbReference type="GO" id="GO:0016197">
    <property type="term" value="P:endosomal transport"/>
    <property type="evidence" value="ECO:0007669"/>
    <property type="project" value="TreeGrafter"/>
</dbReference>
<protein>
    <recommendedName>
        <fullName evidence="1">WASH complex subunit 7 central domain-containing protein</fullName>
    </recommendedName>
</protein>
<dbReference type="InterPro" id="IPR028282">
    <property type="entry name" value="WASH-7_central"/>
</dbReference>
<dbReference type="GO" id="GO:0071203">
    <property type="term" value="C:WASH complex"/>
    <property type="evidence" value="ECO:0007669"/>
    <property type="project" value="InterPro"/>
</dbReference>
<comment type="caution">
    <text evidence="2">The sequence shown here is derived from an EMBL/GenBank/DDBJ whole genome shotgun (WGS) entry which is preliminary data.</text>
</comment>
<dbReference type="InterPro" id="IPR027307">
    <property type="entry name" value="WASH7"/>
</dbReference>
<organism evidence="2 3">
    <name type="scientific">Rotaria magnacalcarata</name>
    <dbReference type="NCBI Taxonomy" id="392030"/>
    <lineage>
        <taxon>Eukaryota</taxon>
        <taxon>Metazoa</taxon>
        <taxon>Spiralia</taxon>
        <taxon>Gnathifera</taxon>
        <taxon>Rotifera</taxon>
        <taxon>Eurotatoria</taxon>
        <taxon>Bdelloidea</taxon>
        <taxon>Philodinida</taxon>
        <taxon>Philodinidae</taxon>
        <taxon>Rotaria</taxon>
    </lineage>
</organism>
<sequence>MFIERSSNNKFLRTTNIRHVANSIRTHGIGIMNTAVNFTYQYLRQKFYMFSQFLFDEHIKSRLMKDIKYFRENKDRLNQRYPFERAKKFFISIRKLGVTPDTNETYLDQFRQL</sequence>
<evidence type="ECO:0000313" key="3">
    <source>
        <dbReference type="Proteomes" id="UP000681967"/>
    </source>
</evidence>
<dbReference type="AlphaFoldDB" id="A0A8S3GJW8"/>
<gene>
    <name evidence="2" type="ORF">BYL167_LOCUS75584</name>
</gene>
<evidence type="ECO:0000259" key="1">
    <source>
        <dbReference type="Pfam" id="PF14744"/>
    </source>
</evidence>
<dbReference type="EMBL" id="CAJOBH010270833">
    <property type="protein sequence ID" value="CAF5164712.1"/>
    <property type="molecule type" value="Genomic_DNA"/>
</dbReference>
<dbReference type="Proteomes" id="UP000681967">
    <property type="component" value="Unassembled WGS sequence"/>
</dbReference>
<accession>A0A8S3GJW8</accession>
<dbReference type="GO" id="GO:0005768">
    <property type="term" value="C:endosome"/>
    <property type="evidence" value="ECO:0007669"/>
    <property type="project" value="TreeGrafter"/>
</dbReference>
<reference evidence="2" key="1">
    <citation type="submission" date="2021-02" db="EMBL/GenBank/DDBJ databases">
        <authorList>
            <person name="Nowell W R."/>
        </authorList>
    </citation>
    <scope>NUCLEOTIDE SEQUENCE</scope>
</reference>
<dbReference type="PANTHER" id="PTHR31409">
    <property type="entry name" value="WASH COMPLEX SUBUNIT 4"/>
    <property type="match status" value="1"/>
</dbReference>
<feature type="domain" description="WASH complex subunit 7 central" evidence="1">
    <location>
        <begin position="1"/>
        <end position="113"/>
    </location>
</feature>